<dbReference type="Proteomes" id="UP001367676">
    <property type="component" value="Unassembled WGS sequence"/>
</dbReference>
<proteinExistence type="predicted"/>
<keyword evidence="3" id="KW-1185">Reference proteome</keyword>
<gene>
    <name evidence="2" type="ORF">V9T40_009893</name>
</gene>
<evidence type="ECO:0000313" key="2">
    <source>
        <dbReference type="EMBL" id="KAK7597668.1"/>
    </source>
</evidence>
<feature type="region of interest" description="Disordered" evidence="1">
    <location>
        <begin position="1"/>
        <end position="28"/>
    </location>
</feature>
<reference evidence="2 3" key="1">
    <citation type="submission" date="2024-03" db="EMBL/GenBank/DDBJ databases">
        <title>Adaptation during the transition from Ophiocordyceps entomopathogen to insect associate is accompanied by gene loss and intensified selection.</title>
        <authorList>
            <person name="Ward C.M."/>
            <person name="Onetto C.A."/>
            <person name="Borneman A.R."/>
        </authorList>
    </citation>
    <scope>NUCLEOTIDE SEQUENCE [LARGE SCALE GENOMIC DNA]</scope>
    <source>
        <strain evidence="2">AWRI1</strain>
        <tissue evidence="2">Single Adult Female</tissue>
    </source>
</reference>
<feature type="compositionally biased region" description="Basic and acidic residues" evidence="1">
    <location>
        <begin position="7"/>
        <end position="21"/>
    </location>
</feature>
<organism evidence="2 3">
    <name type="scientific">Parthenolecanium corni</name>
    <dbReference type="NCBI Taxonomy" id="536013"/>
    <lineage>
        <taxon>Eukaryota</taxon>
        <taxon>Metazoa</taxon>
        <taxon>Ecdysozoa</taxon>
        <taxon>Arthropoda</taxon>
        <taxon>Hexapoda</taxon>
        <taxon>Insecta</taxon>
        <taxon>Pterygota</taxon>
        <taxon>Neoptera</taxon>
        <taxon>Paraneoptera</taxon>
        <taxon>Hemiptera</taxon>
        <taxon>Sternorrhyncha</taxon>
        <taxon>Coccoidea</taxon>
        <taxon>Coccidae</taxon>
        <taxon>Parthenolecanium</taxon>
    </lineage>
</organism>
<accession>A0AAN9TJV7</accession>
<dbReference type="EMBL" id="JBBCAQ010000017">
    <property type="protein sequence ID" value="KAK7597668.1"/>
    <property type="molecule type" value="Genomic_DNA"/>
</dbReference>
<evidence type="ECO:0000256" key="1">
    <source>
        <dbReference type="SAM" id="MobiDB-lite"/>
    </source>
</evidence>
<sequence>MKLVSRIRGDKAQRTFGDDTGPRSSYQTPAVASAIASATRDRSRSLCVEQLGLATLLHPAFEPATRNLRTIHSVQRRRASSAV</sequence>
<evidence type="ECO:0000313" key="3">
    <source>
        <dbReference type="Proteomes" id="UP001367676"/>
    </source>
</evidence>
<name>A0AAN9TJV7_9HEMI</name>
<dbReference type="AlphaFoldDB" id="A0AAN9TJV7"/>
<comment type="caution">
    <text evidence="2">The sequence shown here is derived from an EMBL/GenBank/DDBJ whole genome shotgun (WGS) entry which is preliminary data.</text>
</comment>
<protein>
    <submittedName>
        <fullName evidence="2">Uncharacterized protein</fullName>
    </submittedName>
</protein>